<evidence type="ECO:0000256" key="1">
    <source>
        <dbReference type="SAM" id="Phobius"/>
    </source>
</evidence>
<keyword evidence="1" id="KW-0472">Membrane</keyword>
<proteinExistence type="predicted"/>
<feature type="transmembrane region" description="Helical" evidence="1">
    <location>
        <begin position="75"/>
        <end position="94"/>
    </location>
</feature>
<feature type="transmembrane region" description="Helical" evidence="1">
    <location>
        <begin position="49"/>
        <end position="69"/>
    </location>
</feature>
<dbReference type="PROSITE" id="PS50132">
    <property type="entry name" value="RGS"/>
    <property type="match status" value="1"/>
</dbReference>
<accession>A0ABD3SS50</accession>
<feature type="transmembrane region" description="Helical" evidence="1">
    <location>
        <begin position="193"/>
        <end position="213"/>
    </location>
</feature>
<dbReference type="PRINTS" id="PR01301">
    <property type="entry name" value="RGSPROTEIN"/>
</dbReference>
<dbReference type="AlphaFoldDB" id="A0ABD3SS50"/>
<keyword evidence="1" id="KW-0812">Transmembrane</keyword>
<dbReference type="EMBL" id="JALLPB020000004">
    <property type="protein sequence ID" value="KAL3827382.1"/>
    <property type="molecule type" value="Genomic_DNA"/>
</dbReference>
<reference evidence="3 4" key="1">
    <citation type="submission" date="2024-10" db="EMBL/GenBank/DDBJ databases">
        <title>Updated reference genomes for cyclostephanoid diatoms.</title>
        <authorList>
            <person name="Roberts W.R."/>
            <person name="Alverson A.J."/>
        </authorList>
    </citation>
    <scope>NUCLEOTIDE SEQUENCE [LARGE SCALE GENOMIC DNA]</scope>
    <source>
        <strain evidence="3 4">AJA228-03</strain>
    </source>
</reference>
<dbReference type="PANTHER" id="PTHR10845">
    <property type="entry name" value="REGULATOR OF G PROTEIN SIGNALING"/>
    <property type="match status" value="1"/>
</dbReference>
<dbReference type="InterPro" id="IPR036305">
    <property type="entry name" value="RGS_sf"/>
</dbReference>
<feature type="domain" description="RGS" evidence="2">
    <location>
        <begin position="354"/>
        <end position="485"/>
    </location>
</feature>
<feature type="transmembrane region" description="Helical" evidence="1">
    <location>
        <begin position="234"/>
        <end position="253"/>
    </location>
</feature>
<dbReference type="Pfam" id="PF00615">
    <property type="entry name" value="RGS"/>
    <property type="match status" value="1"/>
</dbReference>
<evidence type="ECO:0000259" key="2">
    <source>
        <dbReference type="PROSITE" id="PS50132"/>
    </source>
</evidence>
<dbReference type="CDD" id="cd07440">
    <property type="entry name" value="RGS"/>
    <property type="match status" value="1"/>
</dbReference>
<dbReference type="PANTHER" id="PTHR10845:SF192">
    <property type="entry name" value="DOUBLE HIT, ISOFORM B"/>
    <property type="match status" value="1"/>
</dbReference>
<sequence>MTNVKPSTFTMAIRITSIVFLALFPLFQVACYANLLWNRNRLEKRIKSAIYVASLAGWLAYFNLIVSNLGGVPCGIFYATSLLVAPLSAGPQIIRALTLRGMNKYYHLVAKEEISSRISRSKAPSESFETGVPLASGKAEATLIMERTKGIVKTTIFALLVTPILLIIFAITVTSDVRKLLETDFIQCLPEPISFQYANPALGITSTVLALGVPYIVRRIDDELHLATEIRRNSIFLGCTHISIVVMRVLGVYDEWQPLMQTIQQMCLSTSTAIIPFLPSSPTFDRISSWAMQRGKRIKPEIKGTIPGYGRPLPKRDSTAGNVIERRMTRRLSAVNIMIEREAVVSWDAGLCVLLSSEDGINMFIQHCSKEFSSENILFWCAVNDYKEKYDKEKEILNDIDEESVLRSKTNSNLEDVDIEAIARQIYLMFIDTYSASQVNLSSKQKGDIKRALDAGQLKRETFDAAQKEIFSVMSRDSYPRFLSSKKKMNR</sequence>
<name>A0ABD3SS50_9STRA</name>
<feature type="transmembrane region" description="Helical" evidence="1">
    <location>
        <begin position="12"/>
        <end position="37"/>
    </location>
</feature>
<protein>
    <recommendedName>
        <fullName evidence="2">RGS domain-containing protein</fullName>
    </recommendedName>
</protein>
<dbReference type="Proteomes" id="UP001530377">
    <property type="component" value="Unassembled WGS sequence"/>
</dbReference>
<comment type="caution">
    <text evidence="3">The sequence shown here is derived from an EMBL/GenBank/DDBJ whole genome shotgun (WGS) entry which is preliminary data.</text>
</comment>
<dbReference type="InterPro" id="IPR044926">
    <property type="entry name" value="RGS_subdomain_2"/>
</dbReference>
<gene>
    <name evidence="3" type="ORF">ACHAXA_003116</name>
</gene>
<feature type="transmembrane region" description="Helical" evidence="1">
    <location>
        <begin position="155"/>
        <end position="173"/>
    </location>
</feature>
<evidence type="ECO:0000313" key="4">
    <source>
        <dbReference type="Proteomes" id="UP001530377"/>
    </source>
</evidence>
<keyword evidence="4" id="KW-1185">Reference proteome</keyword>
<dbReference type="SMART" id="SM00315">
    <property type="entry name" value="RGS"/>
    <property type="match status" value="1"/>
</dbReference>
<dbReference type="InterPro" id="IPR016137">
    <property type="entry name" value="RGS"/>
</dbReference>
<organism evidence="3 4">
    <name type="scientific">Cyclostephanos tholiformis</name>
    <dbReference type="NCBI Taxonomy" id="382380"/>
    <lineage>
        <taxon>Eukaryota</taxon>
        <taxon>Sar</taxon>
        <taxon>Stramenopiles</taxon>
        <taxon>Ochrophyta</taxon>
        <taxon>Bacillariophyta</taxon>
        <taxon>Coscinodiscophyceae</taxon>
        <taxon>Thalassiosirophycidae</taxon>
        <taxon>Stephanodiscales</taxon>
        <taxon>Stephanodiscaceae</taxon>
        <taxon>Cyclostephanos</taxon>
    </lineage>
</organism>
<keyword evidence="1" id="KW-1133">Transmembrane helix</keyword>
<dbReference type="SUPFAM" id="SSF48097">
    <property type="entry name" value="Regulator of G-protein signaling, RGS"/>
    <property type="match status" value="1"/>
</dbReference>
<dbReference type="Gene3D" id="1.10.167.10">
    <property type="entry name" value="Regulator of G-protein Signalling 4, domain 2"/>
    <property type="match status" value="1"/>
</dbReference>
<evidence type="ECO:0000313" key="3">
    <source>
        <dbReference type="EMBL" id="KAL3827382.1"/>
    </source>
</evidence>